<dbReference type="Gene3D" id="3.90.1140.10">
    <property type="entry name" value="Cyclic phosphodiesterase"/>
    <property type="match status" value="1"/>
</dbReference>
<dbReference type="InterPro" id="IPR023214">
    <property type="entry name" value="HAD_sf"/>
</dbReference>
<dbReference type="Pfam" id="PF13563">
    <property type="entry name" value="2_5_RNA_ligase2"/>
    <property type="match status" value="1"/>
</dbReference>
<dbReference type="CDD" id="cd02603">
    <property type="entry name" value="HAD_sEH-N_like"/>
    <property type="match status" value="1"/>
</dbReference>
<protein>
    <submittedName>
        <fullName evidence="1">Hydrolase</fullName>
    </submittedName>
</protein>
<dbReference type="InterPro" id="IPR006439">
    <property type="entry name" value="HAD-SF_hydro_IA"/>
</dbReference>
<accession>A0ABN6VN86</accession>
<proteinExistence type="predicted"/>
<dbReference type="SFLD" id="SFLDS00003">
    <property type="entry name" value="Haloacid_Dehalogenase"/>
    <property type="match status" value="1"/>
</dbReference>
<dbReference type="SUPFAM" id="SSF55144">
    <property type="entry name" value="LigT-like"/>
    <property type="match status" value="1"/>
</dbReference>
<keyword evidence="2" id="KW-1185">Reference proteome</keyword>
<dbReference type="RefSeq" id="WP_282001720.1">
    <property type="nucleotide sequence ID" value="NZ_AP027151.1"/>
</dbReference>
<dbReference type="PRINTS" id="PR00413">
    <property type="entry name" value="HADHALOGNASE"/>
</dbReference>
<dbReference type="EMBL" id="AP027151">
    <property type="protein sequence ID" value="BDV41701.1"/>
    <property type="molecule type" value="Genomic_DNA"/>
</dbReference>
<dbReference type="PANTHER" id="PTHR43611">
    <property type="entry name" value="ALPHA-D-GLUCOSE 1-PHOSPHATE PHOSPHATASE"/>
    <property type="match status" value="1"/>
</dbReference>
<dbReference type="Gene3D" id="3.40.50.1000">
    <property type="entry name" value="HAD superfamily/HAD-like"/>
    <property type="match status" value="1"/>
</dbReference>
<dbReference type="PANTHER" id="PTHR43611:SF3">
    <property type="entry name" value="FLAVIN MONONUCLEOTIDE HYDROLASE 1, CHLOROPLATIC"/>
    <property type="match status" value="1"/>
</dbReference>
<name>A0ABN6VN86_9BACT</name>
<dbReference type="SUPFAM" id="SSF56784">
    <property type="entry name" value="HAD-like"/>
    <property type="match status" value="1"/>
</dbReference>
<dbReference type="Pfam" id="PF00702">
    <property type="entry name" value="Hydrolase"/>
    <property type="match status" value="1"/>
</dbReference>
<sequence>MSTPLRRFSVFLLPAAADAAWAEGVIRELAGRYDLPSFAPHLTVCSGSYTDVAELQPLMDALAAAAARLAPFDLVINGIGTSAEYFRSLFIEFADSPELAGLHAAAWGALDRQPADEFRPHLSLLYAELPLAEKQQAARTVILDRQRLSFDELRIVVPDPAAGWGDPRHWQSLFHARLGQTAGRVRAVLFDFGGVLAEEGFREGLFALAHRQGLDPLAVHGAGMEAIYRTGYVVGRGSEAEFWRVLRQQSGLRGDDAALTATILDRFVLRPRLLAMVRSLRAQGYRVAILSDQTDWLEELDRRFGFYREFDRVFSSYRLGKGKRDPSLFDEVVGELGLTPNEVLFIDDMLANVVRAESRGLRGILFESEEQCLAELAKRFGRQREGA</sequence>
<dbReference type="InterPro" id="IPR036412">
    <property type="entry name" value="HAD-like_sf"/>
</dbReference>
<dbReference type="NCBIfam" id="TIGR01509">
    <property type="entry name" value="HAD-SF-IA-v3"/>
    <property type="match status" value="1"/>
</dbReference>
<reference evidence="1 2" key="1">
    <citation type="submission" date="2022-12" db="EMBL/GenBank/DDBJ databases">
        <title>Polyphasic characterization of Geotalea uranireducens NIT-SL11 newly isolated from a complex of sewage sludge and microbially reduced graphene oxide.</title>
        <authorList>
            <person name="Xie L."/>
            <person name="Yoshida N."/>
            <person name="Meng L."/>
        </authorList>
    </citation>
    <scope>NUCLEOTIDE SEQUENCE [LARGE SCALE GENOMIC DNA]</scope>
    <source>
        <strain evidence="1 2">NIT-SL11</strain>
    </source>
</reference>
<evidence type="ECO:0000313" key="2">
    <source>
        <dbReference type="Proteomes" id="UP001317705"/>
    </source>
</evidence>
<dbReference type="SFLD" id="SFLDG01129">
    <property type="entry name" value="C1.5:_HAD__Beta-PGM__Phosphata"/>
    <property type="match status" value="1"/>
</dbReference>
<gene>
    <name evidence="1" type="ORF">GURASL_06240</name>
</gene>
<dbReference type="InterPro" id="IPR009097">
    <property type="entry name" value="Cyclic_Pdiesterase"/>
</dbReference>
<organism evidence="1 2">
    <name type="scientific">Geotalea uraniireducens</name>
    <dbReference type="NCBI Taxonomy" id="351604"/>
    <lineage>
        <taxon>Bacteria</taxon>
        <taxon>Pseudomonadati</taxon>
        <taxon>Thermodesulfobacteriota</taxon>
        <taxon>Desulfuromonadia</taxon>
        <taxon>Geobacterales</taxon>
        <taxon>Geobacteraceae</taxon>
        <taxon>Geotalea</taxon>
    </lineage>
</organism>
<keyword evidence="1" id="KW-0378">Hydrolase</keyword>
<dbReference type="Proteomes" id="UP001317705">
    <property type="component" value="Chromosome"/>
</dbReference>
<dbReference type="GO" id="GO:0016787">
    <property type="term" value="F:hydrolase activity"/>
    <property type="evidence" value="ECO:0007669"/>
    <property type="project" value="UniProtKB-KW"/>
</dbReference>
<evidence type="ECO:0000313" key="1">
    <source>
        <dbReference type="EMBL" id="BDV41701.1"/>
    </source>
</evidence>